<keyword evidence="1" id="KW-0732">Signal</keyword>
<dbReference type="Proteomes" id="UP001176961">
    <property type="component" value="Unassembled WGS sequence"/>
</dbReference>
<reference evidence="2" key="1">
    <citation type="submission" date="2023-07" db="EMBL/GenBank/DDBJ databases">
        <authorList>
            <consortium name="CYATHOMIX"/>
        </authorList>
    </citation>
    <scope>NUCLEOTIDE SEQUENCE</scope>
    <source>
        <strain evidence="2">N/A</strain>
    </source>
</reference>
<name>A0AA36DNS1_CYLNA</name>
<dbReference type="EMBL" id="CATQJL010000001">
    <property type="protein sequence ID" value="CAJ0589397.1"/>
    <property type="molecule type" value="Genomic_DNA"/>
</dbReference>
<evidence type="ECO:0000313" key="2">
    <source>
        <dbReference type="EMBL" id="CAJ0589397.1"/>
    </source>
</evidence>
<evidence type="ECO:0000256" key="1">
    <source>
        <dbReference type="SAM" id="SignalP"/>
    </source>
</evidence>
<proteinExistence type="predicted"/>
<accession>A0AA36DNS1</accession>
<organism evidence="2 3">
    <name type="scientific">Cylicocyclus nassatus</name>
    <name type="common">Nematode worm</name>
    <dbReference type="NCBI Taxonomy" id="53992"/>
    <lineage>
        <taxon>Eukaryota</taxon>
        <taxon>Metazoa</taxon>
        <taxon>Ecdysozoa</taxon>
        <taxon>Nematoda</taxon>
        <taxon>Chromadorea</taxon>
        <taxon>Rhabditida</taxon>
        <taxon>Rhabditina</taxon>
        <taxon>Rhabditomorpha</taxon>
        <taxon>Strongyloidea</taxon>
        <taxon>Strongylidae</taxon>
        <taxon>Cylicocyclus</taxon>
    </lineage>
</organism>
<keyword evidence="3" id="KW-1185">Reference proteome</keyword>
<comment type="caution">
    <text evidence="2">The sequence shown here is derived from an EMBL/GenBank/DDBJ whole genome shotgun (WGS) entry which is preliminary data.</text>
</comment>
<feature type="signal peptide" evidence="1">
    <location>
        <begin position="1"/>
        <end position="19"/>
    </location>
</feature>
<feature type="chain" id="PRO_5041299896" evidence="1">
    <location>
        <begin position="20"/>
        <end position="77"/>
    </location>
</feature>
<sequence length="77" mass="8898">MLPARILLMLVIVIAVGFCARPKEKCTFEIREGKRVEVCRIRYTNGKVCEILKVQERTMTCKVERIKTPDGKSSRRT</sequence>
<evidence type="ECO:0000313" key="3">
    <source>
        <dbReference type="Proteomes" id="UP001176961"/>
    </source>
</evidence>
<gene>
    <name evidence="2" type="ORF">CYNAS_LOCUS1380</name>
</gene>
<dbReference type="AlphaFoldDB" id="A0AA36DNS1"/>
<protein>
    <submittedName>
        <fullName evidence="2">Uncharacterized protein</fullName>
    </submittedName>
</protein>